<name>A0ABV0YP92_9TELE</name>
<feature type="compositionally biased region" description="Polar residues" evidence="1">
    <location>
        <begin position="94"/>
        <end position="105"/>
    </location>
</feature>
<evidence type="ECO:0000313" key="2">
    <source>
        <dbReference type="EMBL" id="MEQ2295675.1"/>
    </source>
</evidence>
<accession>A0ABV0YP92</accession>
<gene>
    <name evidence="2" type="ORF">AMECASPLE_016891</name>
</gene>
<sequence>MKRSVESSSVSSVRWWEGLERSSRDSSRLPLRAVCGFVVFFLAQTAYSSRFSPPALQLDTQMDGPSLLIMSLLKRLTTKHSSCVPLHAHRGPTPDTQADQSQIPG</sequence>
<protein>
    <submittedName>
        <fullName evidence="2">Uncharacterized protein</fullName>
    </submittedName>
</protein>
<comment type="caution">
    <text evidence="2">The sequence shown here is derived from an EMBL/GenBank/DDBJ whole genome shotgun (WGS) entry which is preliminary data.</text>
</comment>
<keyword evidence="3" id="KW-1185">Reference proteome</keyword>
<organism evidence="2 3">
    <name type="scientific">Ameca splendens</name>
    <dbReference type="NCBI Taxonomy" id="208324"/>
    <lineage>
        <taxon>Eukaryota</taxon>
        <taxon>Metazoa</taxon>
        <taxon>Chordata</taxon>
        <taxon>Craniata</taxon>
        <taxon>Vertebrata</taxon>
        <taxon>Euteleostomi</taxon>
        <taxon>Actinopterygii</taxon>
        <taxon>Neopterygii</taxon>
        <taxon>Teleostei</taxon>
        <taxon>Neoteleostei</taxon>
        <taxon>Acanthomorphata</taxon>
        <taxon>Ovalentaria</taxon>
        <taxon>Atherinomorphae</taxon>
        <taxon>Cyprinodontiformes</taxon>
        <taxon>Goodeidae</taxon>
        <taxon>Ameca</taxon>
    </lineage>
</organism>
<feature type="region of interest" description="Disordered" evidence="1">
    <location>
        <begin position="84"/>
        <end position="105"/>
    </location>
</feature>
<dbReference type="EMBL" id="JAHRIP010038865">
    <property type="protein sequence ID" value="MEQ2295675.1"/>
    <property type="molecule type" value="Genomic_DNA"/>
</dbReference>
<proteinExistence type="predicted"/>
<evidence type="ECO:0000313" key="3">
    <source>
        <dbReference type="Proteomes" id="UP001469553"/>
    </source>
</evidence>
<reference evidence="2 3" key="1">
    <citation type="submission" date="2021-06" db="EMBL/GenBank/DDBJ databases">
        <authorList>
            <person name="Palmer J.M."/>
        </authorList>
    </citation>
    <scope>NUCLEOTIDE SEQUENCE [LARGE SCALE GENOMIC DNA]</scope>
    <source>
        <strain evidence="2 3">AS_MEX2019</strain>
        <tissue evidence="2">Muscle</tissue>
    </source>
</reference>
<evidence type="ECO:0000256" key="1">
    <source>
        <dbReference type="SAM" id="MobiDB-lite"/>
    </source>
</evidence>
<dbReference type="Proteomes" id="UP001469553">
    <property type="component" value="Unassembled WGS sequence"/>
</dbReference>